<name>A0ABT1MRH9_9RHOB</name>
<keyword evidence="1" id="KW-0732">Signal</keyword>
<accession>A0ABT1MRH9</accession>
<proteinExistence type="predicted"/>
<dbReference type="EMBL" id="JAKZEU010000002">
    <property type="protein sequence ID" value="MCQ0970324.1"/>
    <property type="molecule type" value="Genomic_DNA"/>
</dbReference>
<dbReference type="InterPro" id="IPR025232">
    <property type="entry name" value="DUF4174"/>
</dbReference>
<keyword evidence="4" id="KW-1185">Reference proteome</keyword>
<dbReference type="Pfam" id="PF13778">
    <property type="entry name" value="DUF4174"/>
    <property type="match status" value="1"/>
</dbReference>
<organism evidence="3 4">
    <name type="scientific">Paracoccus albicereus</name>
    <dbReference type="NCBI Taxonomy" id="2922394"/>
    <lineage>
        <taxon>Bacteria</taxon>
        <taxon>Pseudomonadati</taxon>
        <taxon>Pseudomonadota</taxon>
        <taxon>Alphaproteobacteria</taxon>
        <taxon>Rhodobacterales</taxon>
        <taxon>Paracoccaceae</taxon>
        <taxon>Paracoccus</taxon>
    </lineage>
</organism>
<feature type="domain" description="DUF4174" evidence="2">
    <location>
        <begin position="29"/>
        <end position="129"/>
    </location>
</feature>
<evidence type="ECO:0000259" key="2">
    <source>
        <dbReference type="Pfam" id="PF13778"/>
    </source>
</evidence>
<gene>
    <name evidence="3" type="ORF">MLD63_07795</name>
</gene>
<reference evidence="3 4" key="1">
    <citation type="submission" date="2022-03" db="EMBL/GenBank/DDBJ databases">
        <authorList>
            <person name="He Y."/>
        </authorList>
    </citation>
    <scope>NUCLEOTIDE SEQUENCE [LARGE SCALE GENOMIC DNA]</scope>
    <source>
        <strain evidence="3 4">TK19116</strain>
    </source>
</reference>
<comment type="caution">
    <text evidence="3">The sequence shown here is derived from an EMBL/GenBank/DDBJ whole genome shotgun (WGS) entry which is preliminary data.</text>
</comment>
<evidence type="ECO:0000313" key="3">
    <source>
        <dbReference type="EMBL" id="MCQ0970324.1"/>
    </source>
</evidence>
<protein>
    <submittedName>
        <fullName evidence="3">DUF4174 domain-containing protein</fullName>
    </submittedName>
</protein>
<dbReference type="Proteomes" id="UP001203945">
    <property type="component" value="Unassembled WGS sequence"/>
</dbReference>
<sequence length="137" mass="15398">MSPEEAAAQAEPVPVPELQIVDAQSADPAEYQWVSRLVVVFADTPNDPAFVDQMRALRTRPEPLIERDVVVIPDTDPDAASPWRARLHPRGFSLVLIDKDGQVKQRKPAPWDVREISRAIDKFPLRRQEIGRGDLGE</sequence>
<evidence type="ECO:0000313" key="4">
    <source>
        <dbReference type="Proteomes" id="UP001203945"/>
    </source>
</evidence>
<evidence type="ECO:0000256" key="1">
    <source>
        <dbReference type="ARBA" id="ARBA00022729"/>
    </source>
</evidence>